<keyword evidence="2" id="KW-1185">Reference proteome</keyword>
<organism evidence="1 2">
    <name type="scientific">Flavobacterium zhoui</name>
    <dbReference type="NCBI Taxonomy" id="3230414"/>
    <lineage>
        <taxon>Bacteria</taxon>
        <taxon>Pseudomonadati</taxon>
        <taxon>Bacteroidota</taxon>
        <taxon>Flavobacteriia</taxon>
        <taxon>Flavobacteriales</taxon>
        <taxon>Flavobacteriaceae</taxon>
        <taxon>Flavobacterium</taxon>
    </lineage>
</organism>
<comment type="caution">
    <text evidence="1">The sequence shown here is derived from an EMBL/GenBank/DDBJ whole genome shotgun (WGS) entry which is preliminary data.</text>
</comment>
<dbReference type="Gene3D" id="1.20.120.330">
    <property type="entry name" value="Nucleotidyltransferases domain 2"/>
    <property type="match status" value="1"/>
</dbReference>
<sequence>MENQDIRWKQRFQHFTGAYEQLKNAFEIYKTRELTILENQGVIQAFEVTQELSWKVMKDFLEYQGYDEIYGSKNAVRLAFNVKIIKSGEVWMDMIKSRNLMSHTYDEDEMLRIIKIIFDDYIEEFENFKVTMLAV</sequence>
<dbReference type="Proteomes" id="UP001600107">
    <property type="component" value="Unassembled WGS sequence"/>
</dbReference>
<protein>
    <submittedName>
        <fullName evidence="1">Nucleotidyltransferase substrate binding protein</fullName>
    </submittedName>
</protein>
<dbReference type="NCBIfam" id="TIGR01987">
    <property type="entry name" value="HI0074"/>
    <property type="match status" value="1"/>
</dbReference>
<gene>
    <name evidence="1" type="ORF">ACFX5F_08045</name>
</gene>
<evidence type="ECO:0000313" key="1">
    <source>
        <dbReference type="EMBL" id="MFE3871174.1"/>
    </source>
</evidence>
<dbReference type="EMBL" id="JBHZPY010000005">
    <property type="protein sequence ID" value="MFE3871174.1"/>
    <property type="molecule type" value="Genomic_DNA"/>
</dbReference>
<evidence type="ECO:0000313" key="2">
    <source>
        <dbReference type="Proteomes" id="UP001600107"/>
    </source>
</evidence>
<reference evidence="1 2" key="1">
    <citation type="submission" date="2024-06" db="EMBL/GenBank/DDBJ databases">
        <title>Flavobacterium spp. isolated from glacier.</title>
        <authorList>
            <person name="Han D."/>
        </authorList>
    </citation>
    <scope>NUCLEOTIDE SEQUENCE [LARGE SCALE GENOMIC DNA]</scope>
    <source>
        <strain evidence="1 2">ZS1P70</strain>
    </source>
</reference>
<accession>A0ABW6I4N8</accession>
<proteinExistence type="predicted"/>
<dbReference type="Pfam" id="PF08780">
    <property type="entry name" value="NTase_sub_bind"/>
    <property type="match status" value="1"/>
</dbReference>
<dbReference type="InterPro" id="IPR010235">
    <property type="entry name" value="HepT"/>
</dbReference>
<name>A0ABW6I4N8_9FLAO</name>
<dbReference type="RefSeq" id="WP_379851554.1">
    <property type="nucleotide sequence ID" value="NZ_JBHZPY010000005.1"/>
</dbReference>
<dbReference type="SUPFAM" id="SSF81593">
    <property type="entry name" value="Nucleotidyltransferase substrate binding subunit/domain"/>
    <property type="match status" value="1"/>
</dbReference>